<evidence type="ECO:0000313" key="4">
    <source>
        <dbReference type="EMBL" id="CDH60933.1"/>
    </source>
</evidence>
<feature type="transmembrane region" description="Helical" evidence="2">
    <location>
        <begin position="545"/>
        <end position="570"/>
    </location>
</feature>
<feature type="chain" id="PRO_5001655838" evidence="3">
    <location>
        <begin position="31"/>
        <end position="571"/>
    </location>
</feature>
<dbReference type="AlphaFoldDB" id="A0A068SF00"/>
<accession>A0A068SF00</accession>
<sequence>MGPPITRSHLSFPWLLLLLWLSATLLSTNAQSTDENESMSLADPVSTTPPTSTTPIISSTSTTTSSPAATSSAAVNNTNPITVVLANCSFGHSHCSKVQRAAETAAAELTQVVNIKVGITVKLDYFSFCDRSCANDTYGFGVPGSQFALNAKSSGVDRNYIYPQTLARQLVQFIKISTWADYDVRIAINHDVYMNAVDYEAAKSSGWNGTGVPPGGKYWFQGDGDIGDNQVDMVYIILHELIHGIGFISSWAAYFYIPQSPYYKLVEGIFEEEELRLVTPEPTLYIPGEAGQAYITGFESTMIFDKFLNVTYESLNETDFISLQNFTMTLQNFCLQRQDAFVINFLHSFLNEASESRTSAQLFKAMSTPGTVTFNFRPASTNDSVYMTDAYLNTTYSSNLTLLTGDNLVHPTLNEYTGPSNPPGLAISHLTDDYTSSLDFIMTGIFPTGSTLAELVDEAYKDVSNITYHDLLPNGTMVPKVYRSPIGPGILRVLDAMGFSTVLARTDPDRETIDDDNDSQQSCDWKWLYPKPPQSTSSASLPRPLVIPASFSTAPAICYHLVLLLLVICII</sequence>
<evidence type="ECO:0000313" key="5">
    <source>
        <dbReference type="Proteomes" id="UP000027586"/>
    </source>
</evidence>
<protein>
    <submittedName>
        <fullName evidence="4">Uncharacterized protein</fullName>
    </submittedName>
</protein>
<keyword evidence="3" id="KW-0732">Signal</keyword>
<feature type="signal peptide" evidence="3">
    <location>
        <begin position="1"/>
        <end position="30"/>
    </location>
</feature>
<keyword evidence="2" id="KW-1133">Transmembrane helix</keyword>
<comment type="caution">
    <text evidence="4">The sequence shown here is derived from an EMBL/GenBank/DDBJ whole genome shotgun (WGS) entry which is preliminary data.</text>
</comment>
<proteinExistence type="predicted"/>
<reference evidence="4" key="1">
    <citation type="submission" date="2013-08" db="EMBL/GenBank/DDBJ databases">
        <title>Gene expansion shapes genome architecture in the human pathogen Lichtheimia corymbifera: an evolutionary genomics analysis in the ancient terrestrial Mucorales (Mucoromycotina).</title>
        <authorList>
            <person name="Schwartze V.U."/>
            <person name="Winter S."/>
            <person name="Shelest E."/>
            <person name="Marcet-Houben M."/>
            <person name="Horn F."/>
            <person name="Wehner S."/>
            <person name="Hoffmann K."/>
            <person name="Riege K."/>
            <person name="Sammeth M."/>
            <person name="Nowrousian M."/>
            <person name="Valiante V."/>
            <person name="Linde J."/>
            <person name="Jacobsen I.D."/>
            <person name="Marz M."/>
            <person name="Brakhage A.A."/>
            <person name="Gabaldon T."/>
            <person name="Bocker S."/>
            <person name="Voigt K."/>
        </authorList>
    </citation>
    <scope>NUCLEOTIDE SEQUENCE [LARGE SCALE GENOMIC DNA]</scope>
    <source>
        <strain evidence="4">FSU 9682</strain>
    </source>
</reference>
<keyword evidence="2" id="KW-0472">Membrane</keyword>
<evidence type="ECO:0000256" key="2">
    <source>
        <dbReference type="SAM" id="Phobius"/>
    </source>
</evidence>
<feature type="compositionally biased region" description="Low complexity" evidence="1">
    <location>
        <begin position="46"/>
        <end position="72"/>
    </location>
</feature>
<keyword evidence="5" id="KW-1185">Reference proteome</keyword>
<dbReference type="Proteomes" id="UP000027586">
    <property type="component" value="Unassembled WGS sequence"/>
</dbReference>
<dbReference type="EMBL" id="CBTN010000116">
    <property type="protein sequence ID" value="CDH60933.1"/>
    <property type="molecule type" value="Genomic_DNA"/>
</dbReference>
<dbReference type="OrthoDB" id="73465at2759"/>
<feature type="region of interest" description="Disordered" evidence="1">
    <location>
        <begin position="32"/>
        <end position="72"/>
    </location>
</feature>
<organism evidence="4 5">
    <name type="scientific">Lichtheimia corymbifera JMRC:FSU:9682</name>
    <dbReference type="NCBI Taxonomy" id="1263082"/>
    <lineage>
        <taxon>Eukaryota</taxon>
        <taxon>Fungi</taxon>
        <taxon>Fungi incertae sedis</taxon>
        <taxon>Mucoromycota</taxon>
        <taxon>Mucoromycotina</taxon>
        <taxon>Mucoromycetes</taxon>
        <taxon>Mucorales</taxon>
        <taxon>Lichtheimiaceae</taxon>
        <taxon>Lichtheimia</taxon>
    </lineage>
</organism>
<dbReference type="STRING" id="1263082.A0A068SF00"/>
<keyword evidence="2" id="KW-0812">Transmembrane</keyword>
<evidence type="ECO:0000256" key="1">
    <source>
        <dbReference type="SAM" id="MobiDB-lite"/>
    </source>
</evidence>
<name>A0A068SF00_9FUNG</name>
<gene>
    <name evidence="4" type="ORF">LCOR_11710.1</name>
</gene>
<evidence type="ECO:0000256" key="3">
    <source>
        <dbReference type="SAM" id="SignalP"/>
    </source>
</evidence>
<dbReference type="VEuPathDB" id="FungiDB:LCOR_11710.1"/>